<dbReference type="Gene3D" id="2.60.40.1190">
    <property type="match status" value="1"/>
</dbReference>
<organism evidence="3 4">
    <name type="scientific">Thalassotalea fonticola</name>
    <dbReference type="NCBI Taxonomy" id="3065649"/>
    <lineage>
        <taxon>Bacteria</taxon>
        <taxon>Pseudomonadati</taxon>
        <taxon>Pseudomonadota</taxon>
        <taxon>Gammaproteobacteria</taxon>
        <taxon>Alteromonadales</taxon>
        <taxon>Colwelliaceae</taxon>
        <taxon>Thalassotalea</taxon>
    </lineage>
</organism>
<protein>
    <submittedName>
        <fullName evidence="3">DUF5916 domain-containing protein</fullName>
    </submittedName>
</protein>
<proteinExistence type="predicted"/>
<evidence type="ECO:0000256" key="1">
    <source>
        <dbReference type="SAM" id="SignalP"/>
    </source>
</evidence>
<reference evidence="3 4" key="1">
    <citation type="submission" date="2023-09" db="EMBL/GenBank/DDBJ databases">
        <authorList>
            <person name="Qi X."/>
        </authorList>
    </citation>
    <scope>NUCLEOTIDE SEQUENCE [LARGE SCALE GENOMIC DNA]</scope>
    <source>
        <strain evidence="3 4">S1-1</strain>
    </source>
</reference>
<sequence length="751" mass="87460">MKAFSKILLSLLFTLIICGQVYAENIEVDGELEESIWQNATVIEGFKITHPLSLATPPNQTQVLVASDEMGIYIGFINYQQDNESIVSNSLNDADINTDYNEVIIDFDAQGIRAYGFKVSRTGAIQDSIWSDENRESTDWNGEWQHGVEIEDDEGFWSTEIFIPWSIAAMVSTDKSSRIVNLYFSRFHQGKNMRFSFPAIERTQKTFVGNFQSQQLVFKESSKLDFFPYVAYNRDLEHHKDDERFGADLFWKISSSQQLNFTLNPDFGQVESDELVVNFSEVETFFSEKRPFFRENHDVFDMQGPENLILVHTPRIGGEADDEDITSTDIDGAGRYTYIGKRFDIGLFSAFEEDTNFADGREYFAARIQYKKDDFRLGLLQTHTERPVFDRQSDVTAFDFQWEVIDELQLSGQFISTNIEQNLIEETSLTDYDDDGWWLGIEWEPSEQTSHELAIIDYGRFLDLSDFGFVERVNRQKLQYEGSYEWTQLSNNLRDIEWEWLYQYNENEQDDDLPSEVETELIVNFNESDAIELELEYREEGIHDTITRGNNPVLAPEFYKAGIKYISEQNNFFTYEISYATGEDYLAGDFYEIEFIPIFQINDNADLSFEFEWIDNDSWLIWDEENVLEEFKREELSIALNINAVFSERHELRLKIESVALEAVAINEYEAEFDGALTLGDEPPDSFSLSEFAAQVRYRYEISALSELYIVYSRAGEFEQERIGFQGFELMNKSINRVDDENFLVKIKLHL</sequence>
<evidence type="ECO:0000259" key="2">
    <source>
        <dbReference type="Pfam" id="PF19313"/>
    </source>
</evidence>
<feature type="signal peptide" evidence="1">
    <location>
        <begin position="1"/>
        <end position="23"/>
    </location>
</feature>
<keyword evidence="1" id="KW-0732">Signal</keyword>
<evidence type="ECO:0000313" key="4">
    <source>
        <dbReference type="Proteomes" id="UP001301442"/>
    </source>
</evidence>
<dbReference type="Pfam" id="PF19313">
    <property type="entry name" value="DUF5916"/>
    <property type="match status" value="2"/>
</dbReference>
<dbReference type="EMBL" id="CP136600">
    <property type="protein sequence ID" value="WOH36088.1"/>
    <property type="molecule type" value="Genomic_DNA"/>
</dbReference>
<gene>
    <name evidence="3" type="ORF">RI844_11975</name>
</gene>
<feature type="domain" description="DUF5916" evidence="2">
    <location>
        <begin position="379"/>
        <end position="749"/>
    </location>
</feature>
<accession>A0ABZ0GL44</accession>
<feature type="chain" id="PRO_5047431455" evidence="1">
    <location>
        <begin position="24"/>
        <end position="751"/>
    </location>
</feature>
<evidence type="ECO:0000313" key="3">
    <source>
        <dbReference type="EMBL" id="WOH36088.1"/>
    </source>
</evidence>
<dbReference type="RefSeq" id="WP_348394902.1">
    <property type="nucleotide sequence ID" value="NZ_CP136600.1"/>
</dbReference>
<keyword evidence="4" id="KW-1185">Reference proteome</keyword>
<dbReference type="Proteomes" id="UP001301442">
    <property type="component" value="Chromosome"/>
</dbReference>
<dbReference type="InterPro" id="IPR045670">
    <property type="entry name" value="DUF5916"/>
</dbReference>
<feature type="domain" description="DUF5916" evidence="2">
    <location>
        <begin position="223"/>
        <end position="321"/>
    </location>
</feature>
<dbReference type="SUPFAM" id="SSF49344">
    <property type="entry name" value="CBD9-like"/>
    <property type="match status" value="1"/>
</dbReference>
<name>A0ABZ0GL44_9GAMM</name>